<gene>
    <name evidence="2" type="ORF">A5683_25325</name>
</gene>
<evidence type="ECO:0008006" key="4">
    <source>
        <dbReference type="Google" id="ProtNLM"/>
    </source>
</evidence>
<name>A0A1A2TS11_MYCNT</name>
<dbReference type="Proteomes" id="UP000092389">
    <property type="component" value="Unassembled WGS sequence"/>
</dbReference>
<reference evidence="2 3" key="1">
    <citation type="submission" date="2016-06" db="EMBL/GenBank/DDBJ databases">
        <authorList>
            <person name="Kjaerup R.B."/>
            <person name="Dalgaard T.S."/>
            <person name="Juul-Madsen H.R."/>
        </authorList>
    </citation>
    <scope>NUCLEOTIDE SEQUENCE [LARGE SCALE GENOMIC DNA]</scope>
    <source>
        <strain evidence="2 3">E152</strain>
    </source>
</reference>
<sequence>MRIVIAAAIALVPYAVLTSVAPHANSTCSMVLDPVSGTMKQICEQYNGPQVANSSVPPCKQGGQICVDCTSALQNAGVTDPTALMQSGYDCASPGASPLMSRTAHCHVMSIATNQVPCSGDIVADPGHPGKAMVTNGG</sequence>
<feature type="chain" id="PRO_5030025152" description="Secreted protein" evidence="1">
    <location>
        <begin position="25"/>
        <end position="138"/>
    </location>
</feature>
<protein>
    <recommendedName>
        <fullName evidence="4">Secreted protein</fullName>
    </recommendedName>
</protein>
<keyword evidence="1" id="KW-0732">Signal</keyword>
<dbReference type="EMBL" id="LZJU01000116">
    <property type="protein sequence ID" value="OBH73143.1"/>
    <property type="molecule type" value="Genomic_DNA"/>
</dbReference>
<evidence type="ECO:0000313" key="2">
    <source>
        <dbReference type="EMBL" id="OBH73143.1"/>
    </source>
</evidence>
<dbReference type="AlphaFoldDB" id="A0A1A2TS11"/>
<evidence type="ECO:0000313" key="3">
    <source>
        <dbReference type="Proteomes" id="UP000092389"/>
    </source>
</evidence>
<proteinExistence type="predicted"/>
<feature type="signal peptide" evidence="1">
    <location>
        <begin position="1"/>
        <end position="24"/>
    </location>
</feature>
<comment type="caution">
    <text evidence="2">The sequence shown here is derived from an EMBL/GenBank/DDBJ whole genome shotgun (WGS) entry which is preliminary data.</text>
</comment>
<organism evidence="2 3">
    <name type="scientific">Mycobacterium mantenii</name>
    <dbReference type="NCBI Taxonomy" id="560555"/>
    <lineage>
        <taxon>Bacteria</taxon>
        <taxon>Bacillati</taxon>
        <taxon>Actinomycetota</taxon>
        <taxon>Actinomycetes</taxon>
        <taxon>Mycobacteriales</taxon>
        <taxon>Mycobacteriaceae</taxon>
        <taxon>Mycobacterium</taxon>
        <taxon>Mycobacterium avium complex (MAC)</taxon>
    </lineage>
</organism>
<accession>A0A1A2T9R2</accession>
<evidence type="ECO:0000256" key="1">
    <source>
        <dbReference type="SAM" id="SignalP"/>
    </source>
</evidence>
<accession>A0A1A2TS11</accession>